<protein>
    <submittedName>
        <fullName evidence="2">Uncharacterized protein</fullName>
    </submittedName>
</protein>
<organism evidence="2">
    <name type="scientific">Octopus bimaculoides</name>
    <name type="common">California two-spotted octopus</name>
    <dbReference type="NCBI Taxonomy" id="37653"/>
    <lineage>
        <taxon>Eukaryota</taxon>
        <taxon>Metazoa</taxon>
        <taxon>Spiralia</taxon>
        <taxon>Lophotrochozoa</taxon>
        <taxon>Mollusca</taxon>
        <taxon>Cephalopoda</taxon>
        <taxon>Coleoidea</taxon>
        <taxon>Octopodiformes</taxon>
        <taxon>Octopoda</taxon>
        <taxon>Incirrata</taxon>
        <taxon>Octopodidae</taxon>
        <taxon>Octopus</taxon>
    </lineage>
</organism>
<feature type="transmembrane region" description="Helical" evidence="1">
    <location>
        <begin position="83"/>
        <end position="100"/>
    </location>
</feature>
<keyword evidence="1" id="KW-1133">Transmembrane helix</keyword>
<evidence type="ECO:0000256" key="1">
    <source>
        <dbReference type="SAM" id="Phobius"/>
    </source>
</evidence>
<name>A0A0L8HQM3_OCTBM</name>
<proteinExistence type="predicted"/>
<evidence type="ECO:0000313" key="2">
    <source>
        <dbReference type="EMBL" id="KOF91474.1"/>
    </source>
</evidence>
<sequence>MRFYTKSEKREMLQDNQTVRADDTQNQSLIAVIKTSIVTVSLPKTFLIIKDQLFMQTTQNNLLKNFVLFLPCASLFQLENQSFPHVVVVILFLFILPLPFPPPFIVLSLYKIVATVSVVSS</sequence>
<dbReference type="EMBL" id="KQ417528">
    <property type="protein sequence ID" value="KOF91474.1"/>
    <property type="molecule type" value="Genomic_DNA"/>
</dbReference>
<gene>
    <name evidence="2" type="ORF">OCBIM_22008743mg</name>
</gene>
<keyword evidence="1" id="KW-0812">Transmembrane</keyword>
<accession>A0A0L8HQM3</accession>
<dbReference type="AlphaFoldDB" id="A0A0L8HQM3"/>
<reference evidence="2" key="1">
    <citation type="submission" date="2015-07" db="EMBL/GenBank/DDBJ databases">
        <title>MeaNS - Measles Nucleotide Surveillance Program.</title>
        <authorList>
            <person name="Tran T."/>
            <person name="Druce J."/>
        </authorList>
    </citation>
    <scope>NUCLEOTIDE SEQUENCE</scope>
    <source>
        <strain evidence="2">UCB-OBI-ISO-001</strain>
        <tissue evidence="2">Gonad</tissue>
    </source>
</reference>
<keyword evidence="1" id="KW-0472">Membrane</keyword>